<sequence>MFALEPVMKTELVVNSSPGRKKSSSSPSGELIRAGPQLRSRLGIVRHRSENCDLAAARNLFDIFHRAHLRCAES</sequence>
<name>A0A1D9QBY2_SCLS1</name>
<accession>A0A1D9QBY2</accession>
<evidence type="ECO:0000313" key="2">
    <source>
        <dbReference type="EMBL" id="APA12123.1"/>
    </source>
</evidence>
<dbReference type="AlphaFoldDB" id="A0A1D9QBY2"/>
<reference evidence="3" key="1">
    <citation type="journal article" date="2017" name="Genome Biol. Evol.">
        <title>The complete genome sequence of the phytopathogenic fungus Sclerotinia sclerotiorum reveals insights into the genome architecture of broad host range pathogens.</title>
        <authorList>
            <person name="Derbyshire M."/>
            <person name="Denton-Giles M."/>
            <person name="Hegedus D."/>
            <person name="Seifbarghy S."/>
            <person name="Rollins J."/>
            <person name="van Kan J."/>
            <person name="Seidl M.F."/>
            <person name="Faino L."/>
            <person name="Mbengue M."/>
            <person name="Navaud O."/>
            <person name="Raffaele S."/>
            <person name="Hammond-Kosack K."/>
            <person name="Heard S."/>
            <person name="Oliver R."/>
        </authorList>
    </citation>
    <scope>NUCLEOTIDE SEQUENCE [LARGE SCALE GENOMIC DNA]</scope>
    <source>
        <strain evidence="3">ATCC 18683 / 1980 / Ss-1</strain>
    </source>
</reference>
<evidence type="ECO:0000256" key="1">
    <source>
        <dbReference type="SAM" id="MobiDB-lite"/>
    </source>
</evidence>
<organism evidence="2 3">
    <name type="scientific">Sclerotinia sclerotiorum (strain ATCC 18683 / 1980 / Ss-1)</name>
    <name type="common">White mold</name>
    <name type="synonym">Whetzelinia sclerotiorum</name>
    <dbReference type="NCBI Taxonomy" id="665079"/>
    <lineage>
        <taxon>Eukaryota</taxon>
        <taxon>Fungi</taxon>
        <taxon>Dikarya</taxon>
        <taxon>Ascomycota</taxon>
        <taxon>Pezizomycotina</taxon>
        <taxon>Leotiomycetes</taxon>
        <taxon>Helotiales</taxon>
        <taxon>Sclerotiniaceae</taxon>
        <taxon>Sclerotinia</taxon>
    </lineage>
</organism>
<dbReference type="EMBL" id="CP017822">
    <property type="protein sequence ID" value="APA12123.1"/>
    <property type="molecule type" value="Genomic_DNA"/>
</dbReference>
<proteinExistence type="predicted"/>
<gene>
    <name evidence="2" type="ORF">sscle_09g068930</name>
</gene>
<dbReference type="Proteomes" id="UP000177798">
    <property type="component" value="Chromosome 9"/>
</dbReference>
<dbReference type="VEuPathDB" id="FungiDB:sscle_09g068930"/>
<feature type="region of interest" description="Disordered" evidence="1">
    <location>
        <begin position="13"/>
        <end position="34"/>
    </location>
</feature>
<protein>
    <submittedName>
        <fullName evidence="2">Uncharacterized protein</fullName>
    </submittedName>
</protein>
<evidence type="ECO:0000313" key="3">
    <source>
        <dbReference type="Proteomes" id="UP000177798"/>
    </source>
</evidence>